<organism evidence="2 3">
    <name type="scientific">Listeria floridensis FSL S10-1187</name>
    <dbReference type="NCBI Taxonomy" id="1265817"/>
    <lineage>
        <taxon>Bacteria</taxon>
        <taxon>Bacillati</taxon>
        <taxon>Bacillota</taxon>
        <taxon>Bacilli</taxon>
        <taxon>Bacillales</taxon>
        <taxon>Listeriaceae</taxon>
        <taxon>Listeria</taxon>
    </lineage>
</organism>
<feature type="transmembrane region" description="Helical" evidence="1">
    <location>
        <begin position="12"/>
        <end position="28"/>
    </location>
</feature>
<feature type="transmembrane region" description="Helical" evidence="1">
    <location>
        <begin position="35"/>
        <end position="54"/>
    </location>
</feature>
<keyword evidence="1" id="KW-0812">Transmembrane</keyword>
<dbReference type="Proteomes" id="UP000019249">
    <property type="component" value="Unassembled WGS sequence"/>
</dbReference>
<protein>
    <submittedName>
        <fullName evidence="2">Uncharacterized protein</fullName>
    </submittedName>
</protein>
<sequence>MITNGSGLEFNLLWHWVFIAGFAFTTFINMRAKSIIGTGIGLAGVIICVASLIIKAL</sequence>
<comment type="caution">
    <text evidence="2">The sequence shown here is derived from an EMBL/GenBank/DDBJ whole genome shotgun (WGS) entry which is preliminary data.</text>
</comment>
<evidence type="ECO:0000256" key="1">
    <source>
        <dbReference type="SAM" id="Phobius"/>
    </source>
</evidence>
<keyword evidence="1" id="KW-1133">Transmembrane helix</keyword>
<proteinExistence type="predicted"/>
<reference evidence="2 3" key="1">
    <citation type="journal article" date="2014" name="Int. J. Syst. Evol. Microbiol.">
        <title>Listeria floridensis sp. nov., Listeria aquatica sp. nov., Listeria cornellensis sp. nov., Listeria riparia sp. nov. and Listeria grandensis sp. nov., from agricultural and natural environments.</title>
        <authorList>
            <person name="den Bakker H.C."/>
            <person name="Warchocki S."/>
            <person name="Wright E.M."/>
            <person name="Allred A.F."/>
            <person name="Ahlstrom C."/>
            <person name="Manuel C.S."/>
            <person name="Stasiewicz M.J."/>
            <person name="Burrell A."/>
            <person name="Roof S."/>
            <person name="Strawn L."/>
            <person name="Fortes E.D."/>
            <person name="Nightingale K.K."/>
            <person name="Kephart D."/>
            <person name="Wiedmann M."/>
        </authorList>
    </citation>
    <scope>NUCLEOTIDE SEQUENCE [LARGE SCALE GENOMIC DNA]</scope>
    <source>
        <strain evidence="2 3">FSL S10-1187</strain>
    </source>
</reference>
<gene>
    <name evidence="2" type="ORF">MFLO_11500</name>
</gene>
<accession>A0ABP3AWH4</accession>
<evidence type="ECO:0000313" key="3">
    <source>
        <dbReference type="Proteomes" id="UP000019249"/>
    </source>
</evidence>
<name>A0ABP3AWH4_9LIST</name>
<evidence type="ECO:0000313" key="2">
    <source>
        <dbReference type="EMBL" id="EUJ29205.1"/>
    </source>
</evidence>
<dbReference type="EMBL" id="AODF01000026">
    <property type="protein sequence ID" value="EUJ29205.1"/>
    <property type="molecule type" value="Genomic_DNA"/>
</dbReference>
<keyword evidence="1" id="KW-0472">Membrane</keyword>
<keyword evidence="3" id="KW-1185">Reference proteome</keyword>